<name>A0A385SSY4_9BACT</name>
<evidence type="ECO:0000313" key="2">
    <source>
        <dbReference type="EMBL" id="AYB33992.1"/>
    </source>
</evidence>
<organism evidence="2 3">
    <name type="scientific">Chryseolinea soli</name>
    <dbReference type="NCBI Taxonomy" id="2321403"/>
    <lineage>
        <taxon>Bacteria</taxon>
        <taxon>Pseudomonadati</taxon>
        <taxon>Bacteroidota</taxon>
        <taxon>Cytophagia</taxon>
        <taxon>Cytophagales</taxon>
        <taxon>Fulvivirgaceae</taxon>
        <taxon>Chryseolinea</taxon>
    </lineage>
</organism>
<dbReference type="Proteomes" id="UP000266183">
    <property type="component" value="Chromosome"/>
</dbReference>
<accession>A0A385SSY4</accession>
<dbReference type="EMBL" id="CP032382">
    <property type="protein sequence ID" value="AYB33992.1"/>
    <property type="molecule type" value="Genomic_DNA"/>
</dbReference>
<dbReference type="InterPro" id="IPR045361">
    <property type="entry name" value="CIS_tube_prot_N"/>
</dbReference>
<evidence type="ECO:0000313" key="3">
    <source>
        <dbReference type="Proteomes" id="UP000266183"/>
    </source>
</evidence>
<evidence type="ECO:0000259" key="1">
    <source>
        <dbReference type="Pfam" id="PF19266"/>
    </source>
</evidence>
<protein>
    <recommendedName>
        <fullName evidence="1">Contractile injection system tube protein N-terminal domain-containing protein</fullName>
    </recommendedName>
</protein>
<reference evidence="3" key="1">
    <citation type="submission" date="2018-09" db="EMBL/GenBank/DDBJ databases">
        <title>Chryseolinea sp. KIS68-18 isolated from soil.</title>
        <authorList>
            <person name="Weon H.-Y."/>
            <person name="Kwon S.-W."/>
            <person name="Lee S.A."/>
        </authorList>
    </citation>
    <scope>NUCLEOTIDE SEQUENCE [LARGE SCALE GENOMIC DNA]</scope>
    <source>
        <strain evidence="3">KIS68-18</strain>
    </source>
</reference>
<gene>
    <name evidence="2" type="ORF">D4L85_26945</name>
</gene>
<dbReference type="RefSeq" id="WP_119757218.1">
    <property type="nucleotide sequence ID" value="NZ_CP032382.1"/>
</dbReference>
<dbReference type="OrthoDB" id="9815939at2"/>
<sequence length="259" mass="28347">MDTTINKLRIISLPSPDTSAAGSPAAALGAIAGALLTKIFEVQINPEQITRNFGIKYREPNAPGANGSEFQFDKVNPEELELRFILDGTGAVLQNNMPSPDMVGNLLNALPAEAQAAYVPVKVLQLQAAVYDFIDEKHRTPFILVQYGKLVFMGLLMNMSVNYNLFSPSGIPLRAEVTLNLKAHTPFKDSAALLSLLSPDLTRRHQVVAGENILRICDDVYEAEKYYLEVAKANGLTNFRNLKPLTNLILPPLEKTPAS</sequence>
<dbReference type="Pfam" id="PF19266">
    <property type="entry name" value="CIS_tube"/>
    <property type="match status" value="1"/>
</dbReference>
<feature type="domain" description="Contractile injection system tube protein N-terminal" evidence="1">
    <location>
        <begin position="37"/>
        <end position="188"/>
    </location>
</feature>
<dbReference type="KEGG" id="chk:D4L85_26945"/>
<keyword evidence="3" id="KW-1185">Reference proteome</keyword>
<dbReference type="AlphaFoldDB" id="A0A385SSY4"/>
<proteinExistence type="predicted"/>